<reference evidence="1 2" key="1">
    <citation type="submission" date="2015-06" db="EMBL/GenBank/DDBJ databases">
        <title>New insights into the roles of widespread benthic archaea in carbon and nitrogen cycling.</title>
        <authorList>
            <person name="Lazar C.S."/>
            <person name="Baker B.J."/>
            <person name="Seitz K.W."/>
            <person name="Hyde A.S."/>
            <person name="Dick G.J."/>
            <person name="Hinrichs K.-U."/>
            <person name="Teske A.P."/>
        </authorList>
    </citation>
    <scope>NUCLEOTIDE SEQUENCE [LARGE SCALE GENOMIC DNA]</scope>
    <source>
        <strain evidence="1">DG-45</strain>
    </source>
</reference>
<dbReference type="Proteomes" id="UP000037210">
    <property type="component" value="Unassembled WGS sequence"/>
</dbReference>
<protein>
    <submittedName>
        <fullName evidence="1">Uncharacterized protein</fullName>
    </submittedName>
</protein>
<evidence type="ECO:0000313" key="2">
    <source>
        <dbReference type="Proteomes" id="UP000037210"/>
    </source>
</evidence>
<comment type="caution">
    <text evidence="1">The sequence shown here is derived from an EMBL/GenBank/DDBJ whole genome shotgun (WGS) entry which is preliminary data.</text>
</comment>
<organism evidence="1 2">
    <name type="scientific">miscellaneous Crenarchaeota group-15 archaeon DG-45</name>
    <dbReference type="NCBI Taxonomy" id="1685127"/>
    <lineage>
        <taxon>Archaea</taxon>
        <taxon>Candidatus Bathyarchaeota</taxon>
        <taxon>MCG-15</taxon>
    </lineage>
</organism>
<accession>A0A0M0BM57</accession>
<evidence type="ECO:0000313" key="1">
    <source>
        <dbReference type="EMBL" id="KON29415.1"/>
    </source>
</evidence>
<name>A0A0M0BM57_9ARCH</name>
<dbReference type="AlphaFoldDB" id="A0A0M0BM57"/>
<proteinExistence type="predicted"/>
<sequence>MNVSKRGSKITITWRREDPEDVDEARKFFTKLTMQGWLAARRDGASRRVLGFNPDLGELLFIPLSEGG</sequence>
<gene>
    <name evidence="1" type="ORF">AC482_06570</name>
</gene>
<dbReference type="EMBL" id="LFWZ01000065">
    <property type="protein sequence ID" value="KON29415.1"/>
    <property type="molecule type" value="Genomic_DNA"/>
</dbReference>